<evidence type="ECO:0000256" key="10">
    <source>
        <dbReference type="ARBA" id="ARBA00032317"/>
    </source>
</evidence>
<dbReference type="InterPro" id="IPR052058">
    <property type="entry name" value="Alcohol_O-acetyltransferase"/>
</dbReference>
<evidence type="ECO:0000256" key="11">
    <source>
        <dbReference type="ARBA" id="ARBA00033407"/>
    </source>
</evidence>
<dbReference type="Pfam" id="PF16911">
    <property type="entry name" value="PapA_C"/>
    <property type="match status" value="1"/>
</dbReference>
<accession>A0ABX7P2Q2</accession>
<dbReference type="InterPro" id="IPR031641">
    <property type="entry name" value="PapA_C"/>
</dbReference>
<keyword evidence="14" id="KW-1185">Reference proteome</keyword>
<feature type="domain" description="Phthiocerol/phthiodiolone dimycocerosyl transferase C-terminal" evidence="12">
    <location>
        <begin position="219"/>
        <end position="378"/>
    </location>
</feature>
<evidence type="ECO:0000256" key="2">
    <source>
        <dbReference type="ARBA" id="ARBA00000625"/>
    </source>
</evidence>
<dbReference type="Gene3D" id="3.30.559.30">
    <property type="entry name" value="Nonribosomal peptide synthetase, condensation domain"/>
    <property type="match status" value="1"/>
</dbReference>
<organism evidence="13 14">
    <name type="scientific">Pyxidicoccus parkwayensis</name>
    <dbReference type="NCBI Taxonomy" id="2813578"/>
    <lineage>
        <taxon>Bacteria</taxon>
        <taxon>Pseudomonadati</taxon>
        <taxon>Myxococcota</taxon>
        <taxon>Myxococcia</taxon>
        <taxon>Myxococcales</taxon>
        <taxon>Cystobacterineae</taxon>
        <taxon>Myxococcaceae</taxon>
        <taxon>Pyxidicoccus</taxon>
    </lineage>
</organism>
<comment type="catalytic activity">
    <reaction evidence="3">
        <text>2 a mycocerosyl-[mycocerosic acid synthase] + a phthiodiolone = a dimycocerosyl phthiodiolone + 2 holo-[mycocerosic acid synthase].</text>
        <dbReference type="EC" id="2.3.1.282"/>
    </reaction>
</comment>
<reference evidence="13 14" key="1">
    <citation type="submission" date="2021-02" db="EMBL/GenBank/DDBJ databases">
        <title>De Novo genome assembly of isolated myxobacteria.</title>
        <authorList>
            <person name="Stevens D.C."/>
        </authorList>
    </citation>
    <scope>NUCLEOTIDE SEQUENCE [LARGE SCALE GENOMIC DNA]</scope>
    <source>
        <strain evidence="14">SCPEA02</strain>
    </source>
</reference>
<gene>
    <name evidence="13" type="ORF">JY651_07280</name>
</gene>
<evidence type="ECO:0000256" key="7">
    <source>
        <dbReference type="ARBA" id="ARBA00022679"/>
    </source>
</evidence>
<evidence type="ECO:0000256" key="8">
    <source>
        <dbReference type="ARBA" id="ARBA00023315"/>
    </source>
</evidence>
<keyword evidence="8" id="KW-0012">Acyltransferase</keyword>
<protein>
    <recommendedName>
        <fullName evidence="6">Phthiocerol/phthiodiolone dimycocerosyl transferase</fullName>
        <ecNumber evidence="5">2.3.1.282</ecNumber>
    </recommendedName>
    <alternativeName>
        <fullName evidence="11">Acyltransferase PapA5</fullName>
    </alternativeName>
    <alternativeName>
        <fullName evidence="9">Phthiocerol/phthiodiolone O-acyltransferase</fullName>
    </alternativeName>
    <alternativeName>
        <fullName evidence="10">Polyketide synthase-associated protein A5</fullName>
    </alternativeName>
</protein>
<evidence type="ECO:0000256" key="9">
    <source>
        <dbReference type="ARBA" id="ARBA00030465"/>
    </source>
</evidence>
<dbReference type="PANTHER" id="PTHR28037:SF1">
    <property type="entry name" value="ALCOHOL O-ACETYLTRANSFERASE 1-RELATED"/>
    <property type="match status" value="1"/>
</dbReference>
<evidence type="ECO:0000256" key="3">
    <source>
        <dbReference type="ARBA" id="ARBA00001907"/>
    </source>
</evidence>
<comment type="catalytic activity">
    <reaction evidence="1">
        <text>2 a mycocerosyl-[mycocerosic acid synthase] + a phthiocerol = a dimycocerosyl phthiocerol + 2 holo-[mycocerosic acid synthase].</text>
        <dbReference type="EC" id="2.3.1.282"/>
    </reaction>
</comment>
<evidence type="ECO:0000256" key="6">
    <source>
        <dbReference type="ARBA" id="ARBA00013449"/>
    </source>
</evidence>
<evidence type="ECO:0000259" key="12">
    <source>
        <dbReference type="Pfam" id="PF16911"/>
    </source>
</evidence>
<evidence type="ECO:0000313" key="14">
    <source>
        <dbReference type="Proteomes" id="UP000662747"/>
    </source>
</evidence>
<evidence type="ECO:0000313" key="13">
    <source>
        <dbReference type="EMBL" id="QSQ24740.1"/>
    </source>
</evidence>
<dbReference type="SUPFAM" id="SSF52777">
    <property type="entry name" value="CoA-dependent acyltransferases"/>
    <property type="match status" value="2"/>
</dbReference>
<comment type="similarity">
    <text evidence="4">Belongs to the acyltransferase PapA5 family.</text>
</comment>
<dbReference type="PANTHER" id="PTHR28037">
    <property type="entry name" value="ALCOHOL O-ACETYLTRANSFERASE 1-RELATED"/>
    <property type="match status" value="1"/>
</dbReference>
<dbReference type="InterPro" id="IPR023213">
    <property type="entry name" value="CAT-like_dom_sf"/>
</dbReference>
<dbReference type="EMBL" id="CP071090">
    <property type="protein sequence ID" value="QSQ24740.1"/>
    <property type="molecule type" value="Genomic_DNA"/>
</dbReference>
<comment type="catalytic activity">
    <reaction evidence="2">
        <text>2 a mycocerosyl-[mycocerosic acid synthase] + a phenolphthiocerol = a dimycocerosyl phenolphthiocerol + 2 holo-[mycocerosic acid synthase].</text>
        <dbReference type="EC" id="2.3.1.282"/>
    </reaction>
</comment>
<dbReference type="Proteomes" id="UP000662747">
    <property type="component" value="Chromosome"/>
</dbReference>
<evidence type="ECO:0000256" key="1">
    <source>
        <dbReference type="ARBA" id="ARBA00000026"/>
    </source>
</evidence>
<name>A0ABX7P2Q2_9BACT</name>
<proteinExistence type="inferred from homology"/>
<dbReference type="RefSeq" id="WP_206726301.1">
    <property type="nucleotide sequence ID" value="NZ_CP071090.1"/>
</dbReference>
<dbReference type="Gene3D" id="3.30.559.10">
    <property type="entry name" value="Chloramphenicol acetyltransferase-like domain"/>
    <property type="match status" value="1"/>
</dbReference>
<dbReference type="EC" id="2.3.1.282" evidence="5"/>
<evidence type="ECO:0000256" key="5">
    <source>
        <dbReference type="ARBA" id="ARBA00012866"/>
    </source>
</evidence>
<evidence type="ECO:0000256" key="4">
    <source>
        <dbReference type="ARBA" id="ARBA00006558"/>
    </source>
</evidence>
<keyword evidence="7" id="KW-0808">Transferase</keyword>
<sequence length="433" mass="47971">MAVARALSPNEAEFEYYNRKLSGALQMQLCLRLGGPLTFDTVQRALRLLQQEHTLLQSRIAGSEGNLHYEVDPALRLPARQVARTRADQWRDVIREELNASLDSSEGLMRVSFIPAGAGTELSDIIIKSHHGIMDAAAMMRVYGRLMELCGELAAGKEPVPGAPRPVSPPTTELLPLKGLSLGLKKARFMAYMLRTMMTKKPRPLPLTDFAPVGQQQSSFEHLRVPADVLAPLVVRAREERSSVTAALAAAMLLTIRKSLPGDGPLNLAWLSPLSYRNAIRSDFADPSNLAFAFGTGMFVNSVDARNGTFWDLARATKVNIEDAVKSQLHYTTPHLAKMRLGFFEKQQPPAMVLSFSNMGTFQVADTFGPLTLREVQFTPAIRGYGPLWVVHAYTYREELYIHLGFAQPLLRPEAARAWLDSVVGYLKDSLAR</sequence>